<dbReference type="EMBL" id="CP130318">
    <property type="protein sequence ID" value="WNQ12717.1"/>
    <property type="molecule type" value="Genomic_DNA"/>
</dbReference>
<dbReference type="PROSITE" id="PS01031">
    <property type="entry name" value="SHSP"/>
    <property type="match status" value="1"/>
</dbReference>
<comment type="similarity">
    <text evidence="1 2">Belongs to the small heat shock protein (HSP20) family.</text>
</comment>
<evidence type="ECO:0000256" key="1">
    <source>
        <dbReference type="PROSITE-ProRule" id="PRU00285"/>
    </source>
</evidence>
<evidence type="ECO:0000313" key="4">
    <source>
        <dbReference type="EMBL" id="WNQ12717.1"/>
    </source>
</evidence>
<dbReference type="InterPro" id="IPR008978">
    <property type="entry name" value="HSP20-like_chaperone"/>
</dbReference>
<evidence type="ECO:0000256" key="2">
    <source>
        <dbReference type="RuleBase" id="RU003616"/>
    </source>
</evidence>
<evidence type="ECO:0000313" key="5">
    <source>
        <dbReference type="Proteomes" id="UP001305702"/>
    </source>
</evidence>
<dbReference type="CDD" id="cd06464">
    <property type="entry name" value="ACD_sHsps-like"/>
    <property type="match status" value="1"/>
</dbReference>
<name>A0AA96RG58_9BACL</name>
<dbReference type="Gene3D" id="2.60.40.790">
    <property type="match status" value="1"/>
</dbReference>
<sequence length="168" mass="18731">MKSWRYAGEKGVPMDTEKFNKWMEMAKTVTGGKFWTEVFDNPLAEEFLFEEAPSPNRNGPPPAGYPCADIAETAQEILVLVDLPGVRKEDIQLSLNSGQLHLKGIVRTGLPGEALHLSERRRGEFERSFVMPRRIEGVCGPVKAALQEGLLIVRIPVADPPHTRIPIE</sequence>
<dbReference type="Proteomes" id="UP001305702">
    <property type="component" value="Chromosome"/>
</dbReference>
<dbReference type="SUPFAM" id="SSF49764">
    <property type="entry name" value="HSP20-like chaperones"/>
    <property type="match status" value="1"/>
</dbReference>
<dbReference type="KEGG" id="paun:MJA45_06705"/>
<gene>
    <name evidence="4" type="ORF">MJA45_06705</name>
</gene>
<protein>
    <submittedName>
        <fullName evidence="4">Hsp20/alpha crystallin family protein</fullName>
    </submittedName>
</protein>
<feature type="domain" description="SHSP" evidence="3">
    <location>
        <begin position="54"/>
        <end position="168"/>
    </location>
</feature>
<dbReference type="InterPro" id="IPR002068">
    <property type="entry name" value="A-crystallin/Hsp20_dom"/>
</dbReference>
<proteinExistence type="inferred from homology"/>
<dbReference type="AlphaFoldDB" id="A0AA96RG58"/>
<organism evidence="4 5">
    <name type="scientific">Paenibacillus aurantius</name>
    <dbReference type="NCBI Taxonomy" id="2918900"/>
    <lineage>
        <taxon>Bacteria</taxon>
        <taxon>Bacillati</taxon>
        <taxon>Bacillota</taxon>
        <taxon>Bacilli</taxon>
        <taxon>Bacillales</taxon>
        <taxon>Paenibacillaceae</taxon>
        <taxon>Paenibacillus</taxon>
    </lineage>
</organism>
<accession>A0AA96RG58</accession>
<evidence type="ECO:0000259" key="3">
    <source>
        <dbReference type="PROSITE" id="PS01031"/>
    </source>
</evidence>
<dbReference type="Pfam" id="PF00011">
    <property type="entry name" value="HSP20"/>
    <property type="match status" value="1"/>
</dbReference>
<reference evidence="4 5" key="1">
    <citation type="submission" date="2022-02" db="EMBL/GenBank/DDBJ databases">
        <title>Paenibacillus sp. MBLB1776 Whole Genome Shotgun Sequencing.</title>
        <authorList>
            <person name="Hwang C.Y."/>
            <person name="Cho E.-S."/>
            <person name="Seo M.-J."/>
        </authorList>
    </citation>
    <scope>NUCLEOTIDE SEQUENCE [LARGE SCALE GENOMIC DNA]</scope>
    <source>
        <strain evidence="4 5">MBLB1776</strain>
    </source>
</reference>
<keyword evidence="5" id="KW-1185">Reference proteome</keyword>
<dbReference type="InterPro" id="IPR031107">
    <property type="entry name" value="Small_HSP"/>
</dbReference>
<dbReference type="PANTHER" id="PTHR11527">
    <property type="entry name" value="HEAT-SHOCK PROTEIN 20 FAMILY MEMBER"/>
    <property type="match status" value="1"/>
</dbReference>
<dbReference type="RefSeq" id="WP_315606495.1">
    <property type="nucleotide sequence ID" value="NZ_CP130318.1"/>
</dbReference>